<dbReference type="EMBL" id="JACICE010000003">
    <property type="protein sequence ID" value="MBB3776867.1"/>
    <property type="molecule type" value="Genomic_DNA"/>
</dbReference>
<evidence type="ECO:0008006" key="3">
    <source>
        <dbReference type="Google" id="ProtNLM"/>
    </source>
</evidence>
<evidence type="ECO:0000313" key="1">
    <source>
        <dbReference type="EMBL" id="MBB3776867.1"/>
    </source>
</evidence>
<comment type="caution">
    <text evidence="1">The sequence shown here is derived from an EMBL/GenBank/DDBJ whole genome shotgun (WGS) entry which is preliminary data.</text>
</comment>
<gene>
    <name evidence="1" type="ORF">FHS52_002859</name>
</gene>
<feature type="non-terminal residue" evidence="1">
    <location>
        <position position="39"/>
    </location>
</feature>
<dbReference type="Proteomes" id="UP000548685">
    <property type="component" value="Unassembled WGS sequence"/>
</dbReference>
<sequence>MARNHKPEEIIGKLREAEIVLAQGGTVADACRRIGVTEQ</sequence>
<reference evidence="1 2" key="1">
    <citation type="submission" date="2020-08" db="EMBL/GenBank/DDBJ databases">
        <title>Genomic Encyclopedia of Type Strains, Phase IV (KMG-IV): sequencing the most valuable type-strain genomes for metagenomic binning, comparative biology and taxonomic classification.</title>
        <authorList>
            <person name="Goeker M."/>
        </authorList>
    </citation>
    <scope>NUCLEOTIDE SEQUENCE [LARGE SCALE GENOMIC DNA]</scope>
    <source>
        <strain evidence="1 2">DSM 8510</strain>
    </source>
</reference>
<keyword evidence="2" id="KW-1185">Reference proteome</keyword>
<proteinExistence type="predicted"/>
<evidence type="ECO:0000313" key="2">
    <source>
        <dbReference type="Proteomes" id="UP000548685"/>
    </source>
</evidence>
<accession>A0ABR6I1Y8</accession>
<protein>
    <recommendedName>
        <fullName evidence="3">IS3 family transposase</fullName>
    </recommendedName>
</protein>
<name>A0ABR6I1Y8_9SPHN</name>
<organism evidence="1 2">
    <name type="scientific">Erythrobacter ramosus</name>
    <dbReference type="NCBI Taxonomy" id="35811"/>
    <lineage>
        <taxon>Bacteria</taxon>
        <taxon>Pseudomonadati</taxon>
        <taxon>Pseudomonadota</taxon>
        <taxon>Alphaproteobacteria</taxon>
        <taxon>Sphingomonadales</taxon>
        <taxon>Erythrobacteraceae</taxon>
        <taxon>Erythrobacter/Porphyrobacter group</taxon>
        <taxon>Erythrobacter</taxon>
    </lineage>
</organism>